<keyword evidence="3" id="KW-1185">Reference proteome</keyword>
<accession>A0A834NMA1</accession>
<evidence type="ECO:0000256" key="1">
    <source>
        <dbReference type="SAM" id="MobiDB-lite"/>
    </source>
</evidence>
<feature type="compositionally biased region" description="Polar residues" evidence="1">
    <location>
        <begin position="49"/>
        <end position="59"/>
    </location>
</feature>
<name>A0A834NMA1_VESGE</name>
<reference evidence="2" key="1">
    <citation type="journal article" date="2020" name="G3 (Bethesda)">
        <title>High-Quality Assemblies for Three Invasive Social Wasps from the &lt;i&gt;Vespula&lt;/i&gt; Genus.</title>
        <authorList>
            <person name="Harrop T.W.R."/>
            <person name="Guhlin J."/>
            <person name="McLaughlin G.M."/>
            <person name="Permina E."/>
            <person name="Stockwell P."/>
            <person name="Gilligan J."/>
            <person name="Le Lec M.F."/>
            <person name="Gruber M.A.M."/>
            <person name="Quinn O."/>
            <person name="Lovegrove M."/>
            <person name="Duncan E.J."/>
            <person name="Remnant E.J."/>
            <person name="Van Eeckhoven J."/>
            <person name="Graham B."/>
            <person name="Knapp R.A."/>
            <person name="Langford K.W."/>
            <person name="Kronenberg Z."/>
            <person name="Press M.O."/>
            <person name="Eacker S.M."/>
            <person name="Wilson-Rankin E.E."/>
            <person name="Purcell J."/>
            <person name="Lester P.J."/>
            <person name="Dearden P.K."/>
        </authorList>
    </citation>
    <scope>NUCLEOTIDE SEQUENCE</scope>
    <source>
        <strain evidence="2">Linc-1</strain>
    </source>
</reference>
<gene>
    <name evidence="2" type="ORF">HZH68_002424</name>
</gene>
<proteinExistence type="predicted"/>
<comment type="caution">
    <text evidence="2">The sequence shown here is derived from an EMBL/GenBank/DDBJ whole genome shotgun (WGS) entry which is preliminary data.</text>
</comment>
<feature type="region of interest" description="Disordered" evidence="1">
    <location>
        <begin position="43"/>
        <end position="63"/>
    </location>
</feature>
<protein>
    <submittedName>
        <fullName evidence="2">Uncharacterized protein</fullName>
    </submittedName>
</protein>
<evidence type="ECO:0000313" key="2">
    <source>
        <dbReference type="EMBL" id="KAF7413935.1"/>
    </source>
</evidence>
<dbReference type="EMBL" id="JACSDZ010000002">
    <property type="protein sequence ID" value="KAF7413935.1"/>
    <property type="molecule type" value="Genomic_DNA"/>
</dbReference>
<dbReference type="Proteomes" id="UP000617340">
    <property type="component" value="Unassembled WGS sequence"/>
</dbReference>
<dbReference type="AlphaFoldDB" id="A0A834NMA1"/>
<sequence length="178" mass="21061">MQKNSLQEIADVHIKSVNRMDMCELFMLLQVFVFSWKRKDPEKDKSTSQRHLQNPTNCNKRQENGPMFFKGMLHSLMREYLKLEFSGVGYRSFHRFYKKLVSSLIRLYAELEWMWRTVDTIWAFTLREDNSTCELEVDSQKVTQHRATRGSQRKTKFALINIIVNNLRDSATTTIAEG</sequence>
<evidence type="ECO:0000313" key="3">
    <source>
        <dbReference type="Proteomes" id="UP000617340"/>
    </source>
</evidence>
<organism evidence="2 3">
    <name type="scientific">Vespula germanica</name>
    <name type="common">German yellow jacket</name>
    <name type="synonym">Paravespula germanica</name>
    <dbReference type="NCBI Taxonomy" id="30212"/>
    <lineage>
        <taxon>Eukaryota</taxon>
        <taxon>Metazoa</taxon>
        <taxon>Ecdysozoa</taxon>
        <taxon>Arthropoda</taxon>
        <taxon>Hexapoda</taxon>
        <taxon>Insecta</taxon>
        <taxon>Pterygota</taxon>
        <taxon>Neoptera</taxon>
        <taxon>Endopterygota</taxon>
        <taxon>Hymenoptera</taxon>
        <taxon>Apocrita</taxon>
        <taxon>Aculeata</taxon>
        <taxon>Vespoidea</taxon>
        <taxon>Vespidae</taxon>
        <taxon>Vespinae</taxon>
        <taxon>Vespula</taxon>
    </lineage>
</organism>